<reference evidence="2 3" key="1">
    <citation type="submission" date="2007-07" db="EMBL/GenBank/DDBJ databases">
        <title>Complete sequence of chromosome of Xanthobacter autotrophicus Py2.</title>
        <authorList>
            <consortium name="US DOE Joint Genome Institute"/>
            <person name="Copeland A."/>
            <person name="Lucas S."/>
            <person name="Lapidus A."/>
            <person name="Barry K."/>
            <person name="Glavina del Rio T."/>
            <person name="Hammon N."/>
            <person name="Israni S."/>
            <person name="Dalin E."/>
            <person name="Tice H."/>
            <person name="Pitluck S."/>
            <person name="Sims D."/>
            <person name="Brettin T."/>
            <person name="Bruce D."/>
            <person name="Detter J.C."/>
            <person name="Han C."/>
            <person name="Tapia R."/>
            <person name="Brainard J."/>
            <person name="Schmutz J."/>
            <person name="Larimer F."/>
            <person name="Land M."/>
            <person name="Hauser L."/>
            <person name="Kyrpides N."/>
            <person name="Kim E."/>
            <person name="Ensigns S.A."/>
            <person name="Richardson P."/>
        </authorList>
    </citation>
    <scope>NUCLEOTIDE SEQUENCE [LARGE SCALE GENOMIC DNA]</scope>
    <source>
        <strain evidence="3">ATCC BAA-1158 / Py2</strain>
    </source>
</reference>
<evidence type="ECO:0000313" key="2">
    <source>
        <dbReference type="EMBL" id="ABS66708.1"/>
    </source>
</evidence>
<accession>A7IFB5</accession>
<protein>
    <submittedName>
        <fullName evidence="2">Uncharacterized protein</fullName>
    </submittedName>
</protein>
<evidence type="ECO:0000256" key="1">
    <source>
        <dbReference type="SAM" id="Phobius"/>
    </source>
</evidence>
<keyword evidence="1" id="KW-0812">Transmembrane</keyword>
<feature type="transmembrane region" description="Helical" evidence="1">
    <location>
        <begin position="73"/>
        <end position="94"/>
    </location>
</feature>
<evidence type="ECO:0000313" key="3">
    <source>
        <dbReference type="Proteomes" id="UP000002417"/>
    </source>
</evidence>
<proteinExistence type="predicted"/>
<dbReference type="KEGG" id="xau:Xaut_1460"/>
<keyword evidence="3" id="KW-1185">Reference proteome</keyword>
<gene>
    <name evidence="2" type="ordered locus">Xaut_1460</name>
</gene>
<keyword evidence="1" id="KW-1133">Transmembrane helix</keyword>
<dbReference type="AlphaFoldDB" id="A7IFB5"/>
<name>A7IFB5_XANP2</name>
<sequence length="102" mass="10508">MPSRPSGRHRRLTGAARPSICRSMSLIHNERTKLMANALDRASTACLTVGALGPAVASLYGLGAAGAAAPSHGVLIALGSVFWLAAAGVLHFMARSVFGRLI</sequence>
<dbReference type="EMBL" id="CP000781">
    <property type="protein sequence ID" value="ABS66708.1"/>
    <property type="molecule type" value="Genomic_DNA"/>
</dbReference>
<dbReference type="STRING" id="78245.Xaut_1460"/>
<dbReference type="HOGENOM" id="CLU_2276359_0_0_5"/>
<dbReference type="Proteomes" id="UP000002417">
    <property type="component" value="Chromosome"/>
</dbReference>
<keyword evidence="1" id="KW-0472">Membrane</keyword>
<organism evidence="2 3">
    <name type="scientific">Xanthobacter autotrophicus (strain ATCC BAA-1158 / Py2)</name>
    <dbReference type="NCBI Taxonomy" id="78245"/>
    <lineage>
        <taxon>Bacteria</taxon>
        <taxon>Pseudomonadati</taxon>
        <taxon>Pseudomonadota</taxon>
        <taxon>Alphaproteobacteria</taxon>
        <taxon>Hyphomicrobiales</taxon>
        <taxon>Xanthobacteraceae</taxon>
        <taxon>Xanthobacter</taxon>
    </lineage>
</organism>